<dbReference type="RefSeq" id="WP_042534651.1">
    <property type="nucleotide sequence ID" value="NZ_JACDUV010000002.1"/>
</dbReference>
<dbReference type="CDD" id="cd06261">
    <property type="entry name" value="TM_PBP2"/>
    <property type="match status" value="1"/>
</dbReference>
<evidence type="ECO:0000256" key="7">
    <source>
        <dbReference type="RuleBase" id="RU363032"/>
    </source>
</evidence>
<evidence type="ECO:0000256" key="4">
    <source>
        <dbReference type="ARBA" id="ARBA00022692"/>
    </source>
</evidence>
<feature type="transmembrane region" description="Helical" evidence="7">
    <location>
        <begin position="216"/>
        <end position="245"/>
    </location>
</feature>
<keyword evidence="6 7" id="KW-0472">Membrane</keyword>
<dbReference type="EMBL" id="JXTG01000003">
    <property type="protein sequence ID" value="KIP21913.1"/>
    <property type="molecule type" value="Genomic_DNA"/>
</dbReference>
<feature type="transmembrane region" description="Helical" evidence="7">
    <location>
        <begin position="121"/>
        <end position="142"/>
    </location>
</feature>
<feature type="transmembrane region" description="Helical" evidence="7">
    <location>
        <begin position="173"/>
        <end position="195"/>
    </location>
</feature>
<accession>A0A0D0HW48</accession>
<name>A0A0D0HW48_9BACL</name>
<evidence type="ECO:0000313" key="8">
    <source>
        <dbReference type="EMBL" id="KIP21913.1"/>
    </source>
</evidence>
<dbReference type="PANTHER" id="PTHR30193:SF37">
    <property type="entry name" value="INNER MEMBRANE ABC TRANSPORTER PERMEASE PROTEIN YCJO"/>
    <property type="match status" value="1"/>
</dbReference>
<keyword evidence="4 7" id="KW-0812">Transmembrane</keyword>
<comment type="similarity">
    <text evidence="7">Belongs to the binding-protein-dependent transport system permease family.</text>
</comment>
<organism evidence="8 9">
    <name type="scientific">Anoxybacillus ayderensis</name>
    <dbReference type="NCBI Taxonomy" id="265546"/>
    <lineage>
        <taxon>Bacteria</taxon>
        <taxon>Bacillati</taxon>
        <taxon>Bacillota</taxon>
        <taxon>Bacilli</taxon>
        <taxon>Bacillales</taxon>
        <taxon>Anoxybacillaceae</taxon>
        <taxon>Anoxybacillus</taxon>
    </lineage>
</organism>
<feature type="transmembrane region" description="Helical" evidence="7">
    <location>
        <begin position="83"/>
        <end position="109"/>
    </location>
</feature>
<dbReference type="GO" id="GO:0005886">
    <property type="term" value="C:plasma membrane"/>
    <property type="evidence" value="ECO:0007669"/>
    <property type="project" value="UniProtKB-SubCell"/>
</dbReference>
<feature type="transmembrane region" description="Helical" evidence="7">
    <location>
        <begin position="274"/>
        <end position="299"/>
    </location>
</feature>
<dbReference type="Proteomes" id="UP000032047">
    <property type="component" value="Unassembled WGS sequence"/>
</dbReference>
<evidence type="ECO:0000256" key="6">
    <source>
        <dbReference type="ARBA" id="ARBA00023136"/>
    </source>
</evidence>
<dbReference type="Pfam" id="PF00528">
    <property type="entry name" value="BPD_transp_1"/>
    <property type="match status" value="1"/>
</dbReference>
<sequence>MVSHNHTNATVRPKGLSDKKKTALAGYLFISPFFLLFAIFGAFPMLFSFYLAFQKWNGFGEMTFVGVKNFSLIFTDPLFWKSIYNTIVIGLLGTGPQLIAALILAVALNSAMVKFKSVFRVAYFVPNVTSIVAVAIVFTVLFSEQEAGLVNATLSLFGISPVSWQTSEWGAKIAIATMIFWRWVGYNSIIFLAGLQSIPKDLYEAAEIDGAKKWQQFLFITVPMLKPIIVFVVFTATIGSLQIFAEPLIFGSGFREESMTIVLYLWREAFSNNAFGTASATAVSLFLLIIVFTTINFFASNRLDKSGK</sequence>
<keyword evidence="3" id="KW-1003">Cell membrane</keyword>
<dbReference type="SUPFAM" id="SSF161098">
    <property type="entry name" value="MetI-like"/>
    <property type="match status" value="1"/>
</dbReference>
<evidence type="ECO:0000256" key="2">
    <source>
        <dbReference type="ARBA" id="ARBA00022448"/>
    </source>
</evidence>
<accession>A0A7W0HGJ2</accession>
<evidence type="ECO:0000256" key="5">
    <source>
        <dbReference type="ARBA" id="ARBA00022989"/>
    </source>
</evidence>
<protein>
    <submittedName>
        <fullName evidence="8">Inner membrane ABC transporter permease protein ycjO</fullName>
    </submittedName>
</protein>
<evidence type="ECO:0000313" key="9">
    <source>
        <dbReference type="Proteomes" id="UP000032047"/>
    </source>
</evidence>
<reference evidence="8 9" key="1">
    <citation type="submission" date="2015-01" db="EMBL/GenBank/DDBJ databases">
        <title>Genome sequence of Anoxybacillus ayderensis strain AB04.</title>
        <authorList>
            <person name="Belduz A.O."/>
            <person name="Canakci S."/>
            <person name="Chan K.-G."/>
            <person name="Kahar U.M."/>
            <person name="Yaakob A.S."/>
            <person name="Chan C.S."/>
            <person name="Goh K.M."/>
        </authorList>
    </citation>
    <scope>NUCLEOTIDE SEQUENCE [LARGE SCALE GENOMIC DNA]</scope>
    <source>
        <strain evidence="8 9">AB04</strain>
    </source>
</reference>
<dbReference type="PANTHER" id="PTHR30193">
    <property type="entry name" value="ABC TRANSPORTER PERMEASE PROTEIN"/>
    <property type="match status" value="1"/>
</dbReference>
<keyword evidence="9" id="KW-1185">Reference proteome</keyword>
<proteinExistence type="inferred from homology"/>
<dbReference type="Gene3D" id="1.10.3720.10">
    <property type="entry name" value="MetI-like"/>
    <property type="match status" value="1"/>
</dbReference>
<dbReference type="InterPro" id="IPR051393">
    <property type="entry name" value="ABC_transporter_permease"/>
</dbReference>
<evidence type="ECO:0000256" key="1">
    <source>
        <dbReference type="ARBA" id="ARBA00004651"/>
    </source>
</evidence>
<dbReference type="InterPro" id="IPR000515">
    <property type="entry name" value="MetI-like"/>
</dbReference>
<dbReference type="PROSITE" id="PS50928">
    <property type="entry name" value="ABC_TM1"/>
    <property type="match status" value="1"/>
</dbReference>
<comment type="subcellular location">
    <subcellularLocation>
        <location evidence="1 7">Cell membrane</location>
        <topology evidence="1 7">Multi-pass membrane protein</topology>
    </subcellularLocation>
</comment>
<keyword evidence="2 7" id="KW-0813">Transport</keyword>
<dbReference type="PATRIC" id="fig|265546.4.peg.1137"/>
<comment type="caution">
    <text evidence="8">The sequence shown here is derived from an EMBL/GenBank/DDBJ whole genome shotgun (WGS) entry which is preliminary data.</text>
</comment>
<evidence type="ECO:0000256" key="3">
    <source>
        <dbReference type="ARBA" id="ARBA00022475"/>
    </source>
</evidence>
<gene>
    <name evidence="8" type="ORF">JV16_01114</name>
</gene>
<feature type="transmembrane region" description="Helical" evidence="7">
    <location>
        <begin position="24"/>
        <end position="53"/>
    </location>
</feature>
<dbReference type="InterPro" id="IPR035906">
    <property type="entry name" value="MetI-like_sf"/>
</dbReference>
<dbReference type="GO" id="GO:0055085">
    <property type="term" value="P:transmembrane transport"/>
    <property type="evidence" value="ECO:0007669"/>
    <property type="project" value="InterPro"/>
</dbReference>
<keyword evidence="5 7" id="KW-1133">Transmembrane helix</keyword>
<dbReference type="AlphaFoldDB" id="A0A0D0HW48"/>